<keyword evidence="1" id="KW-0472">Membrane</keyword>
<keyword evidence="3" id="KW-1185">Reference proteome</keyword>
<sequence>MNKGKITTLEDSDNKIELNMLFNSFESSEKNIIFEIIKLMANSFEIFYESLSNCAGLNLNRSKYAKYLFLNENINEEFDRKNFNDNYPSTDIFFPQAIFRYDLENLIRRINSNTSNRSIDNSNSIKNSIFRIVHRFVLSLDSEFNYQHRFYFAEKTVTDNIVPENIRHLIRQHNADLIDNLYEKLIGYDKEHIILTDLFDKKEIYKGRVMGDRCLGLKLKELKQNKLNLDKKAEIEAGFRPDENPCDYTKDSNHLREMNFRKCFEDKSGLNYLSEGYCDYFNEMYRVHIEKLPPSNSEAVITKDVESKDVESNFNQKEDLINYVNFYEADKIPTLLHNAPFNSENVMRKVISYDQKDRECVSSYTADTSSITKIFLLIFPVVLLSYFIYIVIKRRQNLNK</sequence>
<evidence type="ECO:0000313" key="2">
    <source>
        <dbReference type="EMBL" id="EOB14264.1"/>
    </source>
</evidence>
<accession>R0M8G4</accession>
<feature type="transmembrane region" description="Helical" evidence="1">
    <location>
        <begin position="374"/>
        <end position="392"/>
    </location>
</feature>
<protein>
    <submittedName>
        <fullName evidence="2">Uncharacterized protein</fullName>
    </submittedName>
</protein>
<dbReference type="EMBL" id="KB908940">
    <property type="protein sequence ID" value="EOB14264.1"/>
    <property type="molecule type" value="Genomic_DNA"/>
</dbReference>
<keyword evidence="1" id="KW-1133">Transmembrane helix</keyword>
<dbReference type="VEuPathDB" id="MicrosporidiaDB:NBO_32g0039"/>
<keyword evidence="1" id="KW-0812">Transmembrane</keyword>
<organism evidence="2 3">
    <name type="scientific">Nosema bombycis (strain CQ1 / CVCC 102059)</name>
    <name type="common">Microsporidian parasite</name>
    <name type="synonym">Pebrine of silkworm</name>
    <dbReference type="NCBI Taxonomy" id="578461"/>
    <lineage>
        <taxon>Eukaryota</taxon>
        <taxon>Fungi</taxon>
        <taxon>Fungi incertae sedis</taxon>
        <taxon>Microsporidia</taxon>
        <taxon>Nosematidae</taxon>
        <taxon>Nosema</taxon>
    </lineage>
</organism>
<reference evidence="2 3" key="1">
    <citation type="journal article" date="2013" name="BMC Genomics">
        <title>Comparative genomics of parasitic silkworm microsporidia reveal an association between genome expansion and host adaptation.</title>
        <authorList>
            <person name="Pan G."/>
            <person name="Xu J."/>
            <person name="Li T."/>
            <person name="Xia Q."/>
            <person name="Liu S.L."/>
            <person name="Zhang G."/>
            <person name="Li S."/>
            <person name="Li C."/>
            <person name="Liu H."/>
            <person name="Yang L."/>
            <person name="Liu T."/>
            <person name="Zhang X."/>
            <person name="Wu Z."/>
            <person name="Fan W."/>
            <person name="Dang X."/>
            <person name="Xiang H."/>
            <person name="Tao M."/>
            <person name="Li Y."/>
            <person name="Hu J."/>
            <person name="Li Z."/>
            <person name="Lin L."/>
            <person name="Luo J."/>
            <person name="Geng L."/>
            <person name="Wang L."/>
            <person name="Long M."/>
            <person name="Wan Y."/>
            <person name="He N."/>
            <person name="Zhang Z."/>
            <person name="Lu C."/>
            <person name="Keeling P.J."/>
            <person name="Wang J."/>
            <person name="Xiang Z."/>
            <person name="Zhou Z."/>
        </authorList>
    </citation>
    <scope>NUCLEOTIDE SEQUENCE [LARGE SCALE GENOMIC DNA]</scope>
    <source>
        <strain evidence="3">CQ1 / CVCC 102059</strain>
    </source>
</reference>
<dbReference type="Proteomes" id="UP000016927">
    <property type="component" value="Unassembled WGS sequence"/>
</dbReference>
<evidence type="ECO:0000256" key="1">
    <source>
        <dbReference type="SAM" id="Phobius"/>
    </source>
</evidence>
<dbReference type="HOGENOM" id="CLU_689053_0_0_1"/>
<name>R0M8G4_NOSB1</name>
<evidence type="ECO:0000313" key="3">
    <source>
        <dbReference type="Proteomes" id="UP000016927"/>
    </source>
</evidence>
<proteinExistence type="predicted"/>
<gene>
    <name evidence="2" type="ORF">NBO_32g0039</name>
</gene>
<dbReference type="AlphaFoldDB" id="R0M8G4"/>